<evidence type="ECO:0000256" key="7">
    <source>
        <dbReference type="ARBA" id="ARBA00022692"/>
    </source>
</evidence>
<dbReference type="PROSITE" id="PS50109">
    <property type="entry name" value="HIS_KIN"/>
    <property type="match status" value="1"/>
</dbReference>
<dbReference type="PRINTS" id="PR00344">
    <property type="entry name" value="BCTRLSENSOR"/>
</dbReference>
<evidence type="ECO:0000256" key="12">
    <source>
        <dbReference type="ARBA" id="ARBA00023012"/>
    </source>
</evidence>
<dbReference type="FunFam" id="1.10.287.130:FF:000001">
    <property type="entry name" value="Two-component sensor histidine kinase"/>
    <property type="match status" value="1"/>
</dbReference>
<gene>
    <name evidence="17" type="ORF">FOF46_03125</name>
</gene>
<keyword evidence="4" id="KW-1003">Cell membrane</keyword>
<dbReference type="RefSeq" id="WP_143915434.1">
    <property type="nucleotide sequence ID" value="NZ_CANMIK010000005.1"/>
</dbReference>
<dbReference type="InterPro" id="IPR004358">
    <property type="entry name" value="Sig_transdc_His_kin-like_C"/>
</dbReference>
<dbReference type="SUPFAM" id="SSF55874">
    <property type="entry name" value="ATPase domain of HSP90 chaperone/DNA topoisomerase II/histidine kinase"/>
    <property type="match status" value="1"/>
</dbReference>
<dbReference type="SUPFAM" id="SSF158472">
    <property type="entry name" value="HAMP domain-like"/>
    <property type="match status" value="1"/>
</dbReference>
<dbReference type="GO" id="GO:0005886">
    <property type="term" value="C:plasma membrane"/>
    <property type="evidence" value="ECO:0007669"/>
    <property type="project" value="UniProtKB-SubCell"/>
</dbReference>
<dbReference type="CDD" id="cd00082">
    <property type="entry name" value="HisKA"/>
    <property type="match status" value="1"/>
</dbReference>
<keyword evidence="11 14" id="KW-1133">Transmembrane helix</keyword>
<dbReference type="GO" id="GO:0000155">
    <property type="term" value="F:phosphorelay sensor kinase activity"/>
    <property type="evidence" value="ECO:0007669"/>
    <property type="project" value="InterPro"/>
</dbReference>
<evidence type="ECO:0000313" key="17">
    <source>
        <dbReference type="EMBL" id="TSE10850.1"/>
    </source>
</evidence>
<dbReference type="Gene3D" id="6.10.340.10">
    <property type="match status" value="1"/>
</dbReference>
<keyword evidence="13 14" id="KW-0472">Membrane</keyword>
<dbReference type="OrthoDB" id="9781208at2"/>
<feature type="transmembrane region" description="Helical" evidence="14">
    <location>
        <begin position="153"/>
        <end position="176"/>
    </location>
</feature>
<evidence type="ECO:0000256" key="2">
    <source>
        <dbReference type="ARBA" id="ARBA00004651"/>
    </source>
</evidence>
<feature type="domain" description="HAMP" evidence="16">
    <location>
        <begin position="177"/>
        <end position="230"/>
    </location>
</feature>
<sequence length="461" mass="52428">MKIRNKITLMFVLLTALLLLSIFLFIYFSVKHYTENEFYLRLKQRASIAAQTYLEEDELSTNIYEDIRKKHLQILPNEKEDILKVDMVRKTLVSSPESLLKMEFFNEVFASGYAEAKIEKKHYTAILYKDNQGDFIVVLSAEDLYGSAKMQNLLRTLLTGYVLSLIILLVIGRYYAKEVLKPISDITNQVNRIRAKNLDLRLANGHKKDELGELSRTFNNMLDRLETSFEMKSSFIHNASHELKNPLTAIIGQSEIALNSTRTKQEYIVTLQTIEKEALRLNELINALLELAHTESDSKGLIIEHIRADELVTELKTSFDTSISNKINCDFQFLPKNPDKLIFQGNHDLIKVALLNILDNALKYSKNAKVDLSLKAKENSILISIKDKGIGIPKDDVKNIFEPFYRGSNARAYEGFGFGLPLSHKIIHLHGGELKIHSEIGQGTQVLVQLPNVDQGLTIAS</sequence>
<dbReference type="SMART" id="SM00304">
    <property type="entry name" value="HAMP"/>
    <property type="match status" value="1"/>
</dbReference>
<dbReference type="AlphaFoldDB" id="A0A554VQP1"/>
<dbReference type="EMBL" id="VLNR01000004">
    <property type="protein sequence ID" value="TSE10850.1"/>
    <property type="molecule type" value="Genomic_DNA"/>
</dbReference>
<evidence type="ECO:0000256" key="14">
    <source>
        <dbReference type="SAM" id="Phobius"/>
    </source>
</evidence>
<dbReference type="InterPro" id="IPR003660">
    <property type="entry name" value="HAMP_dom"/>
</dbReference>
<dbReference type="SMART" id="SM00388">
    <property type="entry name" value="HisKA"/>
    <property type="match status" value="1"/>
</dbReference>
<keyword evidence="8" id="KW-0547">Nucleotide-binding</keyword>
<evidence type="ECO:0000313" key="18">
    <source>
        <dbReference type="Proteomes" id="UP000318833"/>
    </source>
</evidence>
<dbReference type="InterPro" id="IPR003594">
    <property type="entry name" value="HATPase_dom"/>
</dbReference>
<keyword evidence="18" id="KW-1185">Reference proteome</keyword>
<dbReference type="PROSITE" id="PS50885">
    <property type="entry name" value="HAMP"/>
    <property type="match status" value="1"/>
</dbReference>
<dbReference type="Pfam" id="PF00672">
    <property type="entry name" value="HAMP"/>
    <property type="match status" value="1"/>
</dbReference>
<keyword evidence="7 14" id="KW-0812">Transmembrane</keyword>
<evidence type="ECO:0000256" key="8">
    <source>
        <dbReference type="ARBA" id="ARBA00022741"/>
    </source>
</evidence>
<dbReference type="CDD" id="cd06225">
    <property type="entry name" value="HAMP"/>
    <property type="match status" value="1"/>
</dbReference>
<dbReference type="SMART" id="SM00387">
    <property type="entry name" value="HATPase_c"/>
    <property type="match status" value="1"/>
</dbReference>
<feature type="domain" description="Histidine kinase" evidence="15">
    <location>
        <begin position="238"/>
        <end position="454"/>
    </location>
</feature>
<evidence type="ECO:0000256" key="10">
    <source>
        <dbReference type="ARBA" id="ARBA00022840"/>
    </source>
</evidence>
<evidence type="ECO:0000256" key="5">
    <source>
        <dbReference type="ARBA" id="ARBA00022553"/>
    </source>
</evidence>
<dbReference type="Pfam" id="PF00512">
    <property type="entry name" value="HisKA"/>
    <property type="match status" value="1"/>
</dbReference>
<dbReference type="Gene3D" id="3.30.565.10">
    <property type="entry name" value="Histidine kinase-like ATPase, C-terminal domain"/>
    <property type="match status" value="1"/>
</dbReference>
<dbReference type="GO" id="GO:0005524">
    <property type="term" value="F:ATP binding"/>
    <property type="evidence" value="ECO:0007669"/>
    <property type="project" value="UniProtKB-KW"/>
</dbReference>
<organism evidence="17 18">
    <name type="scientific">Aquimarina algiphila</name>
    <dbReference type="NCBI Taxonomy" id="2047982"/>
    <lineage>
        <taxon>Bacteria</taxon>
        <taxon>Pseudomonadati</taxon>
        <taxon>Bacteroidota</taxon>
        <taxon>Flavobacteriia</taxon>
        <taxon>Flavobacteriales</taxon>
        <taxon>Flavobacteriaceae</taxon>
        <taxon>Aquimarina</taxon>
    </lineage>
</organism>
<evidence type="ECO:0000256" key="9">
    <source>
        <dbReference type="ARBA" id="ARBA00022777"/>
    </source>
</evidence>
<dbReference type="InterPro" id="IPR036890">
    <property type="entry name" value="HATPase_C_sf"/>
</dbReference>
<dbReference type="Pfam" id="PF02518">
    <property type="entry name" value="HATPase_c"/>
    <property type="match status" value="1"/>
</dbReference>
<dbReference type="PANTHER" id="PTHR45528">
    <property type="entry name" value="SENSOR HISTIDINE KINASE CPXA"/>
    <property type="match status" value="1"/>
</dbReference>
<dbReference type="InterPro" id="IPR005467">
    <property type="entry name" value="His_kinase_dom"/>
</dbReference>
<keyword evidence="9 17" id="KW-0418">Kinase</keyword>
<keyword evidence="12" id="KW-0902">Two-component regulatory system</keyword>
<dbReference type="InterPro" id="IPR050398">
    <property type="entry name" value="HssS/ArlS-like"/>
</dbReference>
<dbReference type="PANTHER" id="PTHR45528:SF1">
    <property type="entry name" value="SENSOR HISTIDINE KINASE CPXA"/>
    <property type="match status" value="1"/>
</dbReference>
<evidence type="ECO:0000256" key="4">
    <source>
        <dbReference type="ARBA" id="ARBA00022475"/>
    </source>
</evidence>
<dbReference type="EC" id="2.7.13.3" evidence="3"/>
<comment type="subcellular location">
    <subcellularLocation>
        <location evidence="2">Cell membrane</location>
        <topology evidence="2">Multi-pass membrane protein</topology>
    </subcellularLocation>
</comment>
<dbReference type="SUPFAM" id="SSF47384">
    <property type="entry name" value="Homodimeric domain of signal transducing histidine kinase"/>
    <property type="match status" value="1"/>
</dbReference>
<comment type="caution">
    <text evidence="17">The sequence shown here is derived from an EMBL/GenBank/DDBJ whole genome shotgun (WGS) entry which is preliminary data.</text>
</comment>
<keyword evidence="10" id="KW-0067">ATP-binding</keyword>
<dbReference type="Proteomes" id="UP000318833">
    <property type="component" value="Unassembled WGS sequence"/>
</dbReference>
<name>A0A554VQP1_9FLAO</name>
<feature type="transmembrane region" description="Helical" evidence="14">
    <location>
        <begin position="7"/>
        <end position="30"/>
    </location>
</feature>
<evidence type="ECO:0000256" key="1">
    <source>
        <dbReference type="ARBA" id="ARBA00000085"/>
    </source>
</evidence>
<keyword evidence="6" id="KW-0808">Transferase</keyword>
<dbReference type="Gene3D" id="1.10.287.130">
    <property type="match status" value="1"/>
</dbReference>
<evidence type="ECO:0000256" key="3">
    <source>
        <dbReference type="ARBA" id="ARBA00012438"/>
    </source>
</evidence>
<evidence type="ECO:0000256" key="13">
    <source>
        <dbReference type="ARBA" id="ARBA00023136"/>
    </source>
</evidence>
<accession>A0A554VQP1</accession>
<reference evidence="17 18" key="1">
    <citation type="submission" date="2019-07" db="EMBL/GenBank/DDBJ databases">
        <title>The draft genome sequence of Aquimarina algiphila M91.</title>
        <authorList>
            <person name="Meng X."/>
        </authorList>
    </citation>
    <scope>NUCLEOTIDE SEQUENCE [LARGE SCALE GENOMIC DNA]</scope>
    <source>
        <strain evidence="17 18">M91</strain>
    </source>
</reference>
<keyword evidence="5" id="KW-0597">Phosphoprotein</keyword>
<proteinExistence type="predicted"/>
<comment type="catalytic activity">
    <reaction evidence="1">
        <text>ATP + protein L-histidine = ADP + protein N-phospho-L-histidine.</text>
        <dbReference type="EC" id="2.7.13.3"/>
    </reaction>
</comment>
<dbReference type="CDD" id="cd00075">
    <property type="entry name" value="HATPase"/>
    <property type="match status" value="1"/>
</dbReference>
<dbReference type="InterPro" id="IPR003661">
    <property type="entry name" value="HisK_dim/P_dom"/>
</dbReference>
<evidence type="ECO:0000259" key="15">
    <source>
        <dbReference type="PROSITE" id="PS50109"/>
    </source>
</evidence>
<protein>
    <recommendedName>
        <fullName evidence="3">histidine kinase</fullName>
        <ecNumber evidence="3">2.7.13.3</ecNumber>
    </recommendedName>
</protein>
<evidence type="ECO:0000259" key="16">
    <source>
        <dbReference type="PROSITE" id="PS50885"/>
    </source>
</evidence>
<dbReference type="InterPro" id="IPR036097">
    <property type="entry name" value="HisK_dim/P_sf"/>
</dbReference>
<evidence type="ECO:0000256" key="6">
    <source>
        <dbReference type="ARBA" id="ARBA00022679"/>
    </source>
</evidence>
<evidence type="ECO:0000256" key="11">
    <source>
        <dbReference type="ARBA" id="ARBA00022989"/>
    </source>
</evidence>